<dbReference type="InterPro" id="IPR051310">
    <property type="entry name" value="MCP_chemotaxis"/>
</dbReference>
<proteinExistence type="inferred from homology"/>
<feature type="transmembrane region" description="Helical" evidence="5">
    <location>
        <begin position="58"/>
        <end position="76"/>
    </location>
</feature>
<dbReference type="SUPFAM" id="SSF58104">
    <property type="entry name" value="Methyl-accepting chemotaxis protein (MCP) signaling domain"/>
    <property type="match status" value="1"/>
</dbReference>
<dbReference type="PANTHER" id="PTHR43531:SF11">
    <property type="entry name" value="METHYL-ACCEPTING CHEMOTAXIS PROTEIN 3"/>
    <property type="match status" value="1"/>
</dbReference>
<protein>
    <recommendedName>
        <fullName evidence="6">Methyl-accepting transducer domain-containing protein</fullName>
    </recommendedName>
</protein>
<dbReference type="Gene3D" id="1.10.287.950">
    <property type="entry name" value="Methyl-accepting chemotaxis protein"/>
    <property type="match status" value="1"/>
</dbReference>
<dbReference type="PANTHER" id="PTHR43531">
    <property type="entry name" value="PROTEIN ICFG"/>
    <property type="match status" value="1"/>
</dbReference>
<comment type="similarity">
    <text evidence="2">Belongs to the methyl-accepting chemotaxis (MCP) protein family.</text>
</comment>
<dbReference type="GO" id="GO:0006935">
    <property type="term" value="P:chemotaxis"/>
    <property type="evidence" value="ECO:0007669"/>
    <property type="project" value="UniProtKB-KW"/>
</dbReference>
<dbReference type="RefSeq" id="WP_127189371.1">
    <property type="nucleotide sequence ID" value="NZ_RZNJ01000005.1"/>
</dbReference>
<keyword evidence="5" id="KW-0472">Membrane</keyword>
<evidence type="ECO:0000256" key="3">
    <source>
        <dbReference type="PROSITE-ProRule" id="PRU00284"/>
    </source>
</evidence>
<dbReference type="Proteomes" id="UP000281547">
    <property type="component" value="Unassembled WGS sequence"/>
</dbReference>
<feature type="transmembrane region" description="Helical" evidence="5">
    <location>
        <begin position="32"/>
        <end position="52"/>
    </location>
</feature>
<name>A0A433X5P7_9HYPH</name>
<evidence type="ECO:0000256" key="2">
    <source>
        <dbReference type="ARBA" id="ARBA00029447"/>
    </source>
</evidence>
<evidence type="ECO:0000256" key="5">
    <source>
        <dbReference type="SAM" id="Phobius"/>
    </source>
</evidence>
<dbReference type="Pfam" id="PF00015">
    <property type="entry name" value="MCPsignal"/>
    <property type="match status" value="1"/>
</dbReference>
<dbReference type="InterPro" id="IPR004089">
    <property type="entry name" value="MCPsignal_dom"/>
</dbReference>
<evidence type="ECO:0000256" key="1">
    <source>
        <dbReference type="ARBA" id="ARBA00022500"/>
    </source>
</evidence>
<organism evidence="7 8">
    <name type="scientific">Arsenicitalea aurantiaca</name>
    <dbReference type="NCBI Taxonomy" id="1783274"/>
    <lineage>
        <taxon>Bacteria</taxon>
        <taxon>Pseudomonadati</taxon>
        <taxon>Pseudomonadota</taxon>
        <taxon>Alphaproteobacteria</taxon>
        <taxon>Hyphomicrobiales</taxon>
        <taxon>Devosiaceae</taxon>
        <taxon>Arsenicitalea</taxon>
    </lineage>
</organism>
<feature type="domain" description="Methyl-accepting transducer" evidence="6">
    <location>
        <begin position="290"/>
        <end position="538"/>
    </location>
</feature>
<evidence type="ECO:0000259" key="6">
    <source>
        <dbReference type="PROSITE" id="PS50111"/>
    </source>
</evidence>
<evidence type="ECO:0000313" key="8">
    <source>
        <dbReference type="Proteomes" id="UP000281547"/>
    </source>
</evidence>
<dbReference type="AlphaFoldDB" id="A0A433X5P7"/>
<reference evidence="7 8" key="1">
    <citation type="journal article" date="2016" name="Int. J. Syst. Evol. Microbiol.">
        <title>Arsenicitalea aurantiaca gen. nov., sp. nov., a new member of the family Hyphomicrobiaceae, isolated from high-arsenic sediment.</title>
        <authorList>
            <person name="Mu Y."/>
            <person name="Zhou L."/>
            <person name="Zeng X.C."/>
            <person name="Liu L."/>
            <person name="Pan Y."/>
            <person name="Chen X."/>
            <person name="Wang J."/>
            <person name="Li S."/>
            <person name="Li W.J."/>
            <person name="Wang Y."/>
        </authorList>
    </citation>
    <scope>NUCLEOTIDE SEQUENCE [LARGE SCALE GENOMIC DNA]</scope>
    <source>
        <strain evidence="7 8">42-50</strain>
    </source>
</reference>
<evidence type="ECO:0000313" key="7">
    <source>
        <dbReference type="EMBL" id="RUT29382.1"/>
    </source>
</evidence>
<keyword evidence="4" id="KW-0175">Coiled coil</keyword>
<keyword evidence="5" id="KW-0812">Transmembrane</keyword>
<evidence type="ECO:0000256" key="4">
    <source>
        <dbReference type="SAM" id="Coils"/>
    </source>
</evidence>
<keyword evidence="1" id="KW-0145">Chemotaxis</keyword>
<keyword evidence="3" id="KW-0807">Transducer</keyword>
<dbReference type="OrthoDB" id="7958724at2"/>
<comment type="caution">
    <text evidence="7">The sequence shown here is derived from an EMBL/GenBank/DDBJ whole genome shotgun (WGS) entry which is preliminary data.</text>
</comment>
<dbReference type="EMBL" id="RZNJ01000005">
    <property type="protein sequence ID" value="RUT29382.1"/>
    <property type="molecule type" value="Genomic_DNA"/>
</dbReference>
<keyword evidence="8" id="KW-1185">Reference proteome</keyword>
<dbReference type="GO" id="GO:0016020">
    <property type="term" value="C:membrane"/>
    <property type="evidence" value="ECO:0007669"/>
    <property type="project" value="InterPro"/>
</dbReference>
<gene>
    <name evidence="7" type="ORF">EMQ25_14785</name>
</gene>
<dbReference type="GO" id="GO:0007165">
    <property type="term" value="P:signal transduction"/>
    <property type="evidence" value="ECO:0007669"/>
    <property type="project" value="UniProtKB-KW"/>
</dbReference>
<accession>A0A433X5P7</accession>
<keyword evidence="5" id="KW-1133">Transmembrane helix</keyword>
<dbReference type="PROSITE" id="PS50111">
    <property type="entry name" value="CHEMOTAXIS_TRANSDUC_2"/>
    <property type="match status" value="1"/>
</dbReference>
<sequence>MRDVGLSEVMSGLVERARALVLLPRGAQRERLLGALLINAPWFGALVLMLVVVSILGFSIFSVVFLLILAAAGFFGSQALTRRAERSFETKLAALGRAVTTETGDGARSVEAIVGNLVQRLERASQFKLALGALRHPALVATHDGEILAASQGLVSVLPEAGIEGATLDVLFGAGFLAGGGGMPEEAMVELAGRRFIARRMQAGHRWVIELTPVGEFLPEDDIEAFSRALLAGETSFRFSPEALQAAPRLRRLEDGLASLDRAMTAIDGLISGEGLDEGLAFSERGAFGLARLLAERMQTHQRAVEDATMTQRALESRFDDVDAGLEGYRVAASSLAHLAEACKTSLDNARRAIARGAERGTASLNRQLPIATLAEDASVSVRRTLMAAEGVDKANVDIDKMVSAIEQVSYRTNLLTLNASVEQRREGAEGGPSYAAIAEEARALSQTMTRNATDIRALIVHSRAQSRCGLNEAASLSRQIGALEMQLGNFASDTETIAEALEDAGKAIERLSEEVEALGREANSALALTARRAQDAA</sequence>
<feature type="coiled-coil region" evidence="4">
    <location>
        <begin position="502"/>
        <end position="529"/>
    </location>
</feature>